<dbReference type="RefSeq" id="WP_133992414.1">
    <property type="nucleotide sequence ID" value="NZ_SODV01000001.1"/>
</dbReference>
<dbReference type="InterPro" id="IPR017937">
    <property type="entry name" value="Thioredoxin_CS"/>
</dbReference>
<dbReference type="PROSITE" id="PS00194">
    <property type="entry name" value="THIOREDOXIN_1"/>
    <property type="match status" value="1"/>
</dbReference>
<evidence type="ECO:0000259" key="3">
    <source>
        <dbReference type="PROSITE" id="PS51352"/>
    </source>
</evidence>
<keyword evidence="1" id="KW-0676">Redox-active center</keyword>
<feature type="domain" description="Thioredoxin" evidence="3">
    <location>
        <begin position="28"/>
        <end position="169"/>
    </location>
</feature>
<proteinExistence type="predicted"/>
<dbReference type="SUPFAM" id="SSF52833">
    <property type="entry name" value="Thioredoxin-like"/>
    <property type="match status" value="1"/>
</dbReference>
<feature type="signal peptide" evidence="2">
    <location>
        <begin position="1"/>
        <end position="19"/>
    </location>
</feature>
<dbReference type="Proteomes" id="UP000294498">
    <property type="component" value="Unassembled WGS sequence"/>
</dbReference>
<evidence type="ECO:0000313" key="5">
    <source>
        <dbReference type="Proteomes" id="UP000294498"/>
    </source>
</evidence>
<dbReference type="InterPro" id="IPR036249">
    <property type="entry name" value="Thioredoxin-like_sf"/>
</dbReference>
<evidence type="ECO:0000313" key="4">
    <source>
        <dbReference type="EMBL" id="TDX00602.1"/>
    </source>
</evidence>
<dbReference type="OrthoDB" id="662072at2"/>
<keyword evidence="5" id="KW-1185">Reference proteome</keyword>
<name>A0A4R8DR10_9BACT</name>
<gene>
    <name evidence="4" type="ORF">EDB95_1627</name>
</gene>
<dbReference type="AlphaFoldDB" id="A0A4R8DR10"/>
<dbReference type="Gene3D" id="3.40.30.10">
    <property type="entry name" value="Glutaredoxin"/>
    <property type="match status" value="1"/>
</dbReference>
<comment type="caution">
    <text evidence="4">The sequence shown here is derived from an EMBL/GenBank/DDBJ whole genome shotgun (WGS) entry which is preliminary data.</text>
</comment>
<sequence length="173" mass="19564">MRLYTLLIALLLWAGKGLAQMPPPEAPVADSTMIPNFTIVLADGRHVTKGDLDPHKPVMIVYYSPTCEHCQHFGQDLAAHIGEFKGAQIVMVTFRPLNEVKDFENICHLEHSGVYVGSEGLTWVVQHHYNITNFPFVAVYNKDWKLKGVYRNPPIHLSLLRRGLFGKTSRNVE</sequence>
<protein>
    <submittedName>
        <fullName evidence="4">AhpC/TSA family protein</fullName>
    </submittedName>
</protein>
<feature type="chain" id="PRO_5020594234" evidence="2">
    <location>
        <begin position="20"/>
        <end position="173"/>
    </location>
</feature>
<keyword evidence="2" id="KW-0732">Signal</keyword>
<organism evidence="4 5">
    <name type="scientific">Dinghuibacter silviterrae</name>
    <dbReference type="NCBI Taxonomy" id="1539049"/>
    <lineage>
        <taxon>Bacteria</taxon>
        <taxon>Pseudomonadati</taxon>
        <taxon>Bacteroidota</taxon>
        <taxon>Chitinophagia</taxon>
        <taxon>Chitinophagales</taxon>
        <taxon>Chitinophagaceae</taxon>
        <taxon>Dinghuibacter</taxon>
    </lineage>
</organism>
<evidence type="ECO:0000256" key="2">
    <source>
        <dbReference type="SAM" id="SignalP"/>
    </source>
</evidence>
<accession>A0A4R8DR10</accession>
<reference evidence="4 5" key="1">
    <citation type="submission" date="2019-03" db="EMBL/GenBank/DDBJ databases">
        <title>Genomic Encyclopedia of Type Strains, Phase IV (KMG-IV): sequencing the most valuable type-strain genomes for metagenomic binning, comparative biology and taxonomic classification.</title>
        <authorList>
            <person name="Goeker M."/>
        </authorList>
    </citation>
    <scope>NUCLEOTIDE SEQUENCE [LARGE SCALE GENOMIC DNA]</scope>
    <source>
        <strain evidence="4 5">DSM 100059</strain>
    </source>
</reference>
<dbReference type="PROSITE" id="PS51352">
    <property type="entry name" value="THIOREDOXIN_2"/>
    <property type="match status" value="1"/>
</dbReference>
<dbReference type="EMBL" id="SODV01000001">
    <property type="protein sequence ID" value="TDX00602.1"/>
    <property type="molecule type" value="Genomic_DNA"/>
</dbReference>
<evidence type="ECO:0000256" key="1">
    <source>
        <dbReference type="ARBA" id="ARBA00023284"/>
    </source>
</evidence>
<dbReference type="InterPro" id="IPR013766">
    <property type="entry name" value="Thioredoxin_domain"/>
</dbReference>